<evidence type="ECO:0000256" key="1">
    <source>
        <dbReference type="SAM" id="Phobius"/>
    </source>
</evidence>
<feature type="transmembrane region" description="Helical" evidence="1">
    <location>
        <begin position="31"/>
        <end position="49"/>
    </location>
</feature>
<organism evidence="2 3">
    <name type="scientific">Caenorhabditis tropicalis</name>
    <dbReference type="NCBI Taxonomy" id="1561998"/>
    <lineage>
        <taxon>Eukaryota</taxon>
        <taxon>Metazoa</taxon>
        <taxon>Ecdysozoa</taxon>
        <taxon>Nematoda</taxon>
        <taxon>Chromadorea</taxon>
        <taxon>Rhabditida</taxon>
        <taxon>Rhabditina</taxon>
        <taxon>Rhabditomorpha</taxon>
        <taxon>Rhabditoidea</taxon>
        <taxon>Rhabditidae</taxon>
        <taxon>Peloderinae</taxon>
        <taxon>Caenorhabditis</taxon>
    </lineage>
</organism>
<feature type="transmembrane region" description="Helical" evidence="1">
    <location>
        <begin position="69"/>
        <end position="90"/>
    </location>
</feature>
<evidence type="ECO:0000313" key="2">
    <source>
        <dbReference type="Proteomes" id="UP000095282"/>
    </source>
</evidence>
<name>A0A1I7V222_9PELO</name>
<dbReference type="Proteomes" id="UP000095282">
    <property type="component" value="Unplaced"/>
</dbReference>
<dbReference type="AlphaFoldDB" id="A0A1I7V222"/>
<dbReference type="WBParaSite" id="Csp11.Scaffold630.g21612.t1">
    <property type="protein sequence ID" value="Csp11.Scaffold630.g21612.t1"/>
    <property type="gene ID" value="Csp11.Scaffold630.g21612"/>
</dbReference>
<proteinExistence type="predicted"/>
<accession>A0A1I7V222</accession>
<keyword evidence="1" id="KW-1133">Transmembrane helix</keyword>
<reference evidence="3" key="1">
    <citation type="submission" date="2016-11" db="UniProtKB">
        <authorList>
            <consortium name="WormBaseParasite"/>
        </authorList>
    </citation>
    <scope>IDENTIFICATION</scope>
</reference>
<sequence>MDGFLSLGNKYGKPSNGSDDTMEDLLEEFNIYKIIVDVLNNSSFLLLIVYRRVKTINTEDIHSPIFNQLFYVSAFCVILNGIAVSIRIIWDYGNFSHDSDLFLFYSTIAVFGVWYLMSSIIFCSIVMFTFLSAIQRIIILYIPKLKFLVTGYYSQILPKTIPNSGIIY</sequence>
<keyword evidence="2" id="KW-1185">Reference proteome</keyword>
<keyword evidence="1" id="KW-0812">Transmembrane</keyword>
<keyword evidence="1" id="KW-0472">Membrane</keyword>
<evidence type="ECO:0000313" key="3">
    <source>
        <dbReference type="WBParaSite" id="Csp11.Scaffold630.g21612.t1"/>
    </source>
</evidence>
<feature type="transmembrane region" description="Helical" evidence="1">
    <location>
        <begin position="102"/>
        <end position="131"/>
    </location>
</feature>
<protein>
    <submittedName>
        <fullName evidence="3">7TM_GPCR_Srx domain-containing protein</fullName>
    </submittedName>
</protein>